<protein>
    <submittedName>
        <fullName evidence="2">Testis expressed 19</fullName>
    </submittedName>
</protein>
<dbReference type="GeneID" id="103243767"/>
<proteinExistence type="predicted"/>
<keyword evidence="3" id="KW-1185">Reference proteome</keyword>
<dbReference type="GO" id="GO:0001890">
    <property type="term" value="P:placenta development"/>
    <property type="evidence" value="ECO:0007669"/>
    <property type="project" value="TreeGrafter"/>
</dbReference>
<dbReference type="InterPro" id="IPR029093">
    <property type="entry name" value="TEX19"/>
</dbReference>
<dbReference type="Pfam" id="PF15553">
    <property type="entry name" value="TEX19"/>
    <property type="match status" value="1"/>
</dbReference>
<dbReference type="CTD" id="400629"/>
<reference evidence="2 3" key="1">
    <citation type="submission" date="2014-03" db="EMBL/GenBank/DDBJ databases">
        <authorList>
            <person name="Warren W."/>
            <person name="Wilson R.K."/>
        </authorList>
    </citation>
    <scope>NUCLEOTIDE SEQUENCE</scope>
</reference>
<dbReference type="PANTHER" id="PTHR31387">
    <property type="entry name" value="TESTIS-EXPRESSED PROTEIN 19"/>
    <property type="match status" value="1"/>
</dbReference>
<evidence type="ECO:0000313" key="2">
    <source>
        <dbReference type="Ensembl" id="ENSCSAP00000018559.1"/>
    </source>
</evidence>
<dbReference type="PANTHER" id="PTHR31387:SF0">
    <property type="entry name" value="TESTIS-EXPRESSED PROTEIN 19"/>
    <property type="match status" value="1"/>
</dbReference>
<reference evidence="2" key="2">
    <citation type="submission" date="2025-08" db="UniProtKB">
        <authorList>
            <consortium name="Ensembl"/>
        </authorList>
    </citation>
    <scope>IDENTIFICATION</scope>
</reference>
<name>A0A0D9SCH0_CHLSB</name>
<dbReference type="GO" id="GO:0005737">
    <property type="term" value="C:cytoplasm"/>
    <property type="evidence" value="ECO:0007669"/>
    <property type="project" value="TreeGrafter"/>
</dbReference>
<dbReference type="KEGG" id="csab:103243767"/>
<dbReference type="eggNOG" id="ENOG502T8GZ">
    <property type="taxonomic scope" value="Eukaryota"/>
</dbReference>
<dbReference type="STRING" id="60711.ENSCSAP00000018559"/>
<dbReference type="GO" id="GO:0007283">
    <property type="term" value="P:spermatogenesis"/>
    <property type="evidence" value="ECO:0007669"/>
    <property type="project" value="TreeGrafter"/>
</dbReference>
<sequence>MCPPVSVRYEEEGLSYLYASWMYQLQHGDQLSICFTCFKAAFLDLKDLLESEDWEEDNWDPELMEHTEAESEQEGSSGMELSWGQSLGQPAQEGSEAWGLGTLAPAPEGLEDAGLDPHFVPTELGPQEAVPLGLGLEDADWTQGLPWRFEGLLTCSHWPSSFPS</sequence>
<organism evidence="2 3">
    <name type="scientific">Chlorocebus sabaeus</name>
    <name type="common">Green monkey</name>
    <name type="synonym">Simia sabaea</name>
    <dbReference type="NCBI Taxonomy" id="60711"/>
    <lineage>
        <taxon>Eukaryota</taxon>
        <taxon>Metazoa</taxon>
        <taxon>Chordata</taxon>
        <taxon>Craniata</taxon>
        <taxon>Vertebrata</taxon>
        <taxon>Euteleostomi</taxon>
        <taxon>Mammalia</taxon>
        <taxon>Eutheria</taxon>
        <taxon>Euarchontoglires</taxon>
        <taxon>Primates</taxon>
        <taxon>Haplorrhini</taxon>
        <taxon>Catarrhini</taxon>
        <taxon>Cercopithecidae</taxon>
        <taxon>Cercopithecinae</taxon>
        <taxon>Chlorocebus</taxon>
    </lineage>
</organism>
<dbReference type="BioGRID-ORCS" id="103243767">
    <property type="hits" value="0 hits in 9 CRISPR screens"/>
</dbReference>
<reference evidence="2" key="3">
    <citation type="submission" date="2025-09" db="UniProtKB">
        <authorList>
            <consortium name="Ensembl"/>
        </authorList>
    </citation>
    <scope>IDENTIFICATION</scope>
</reference>
<evidence type="ECO:0000256" key="1">
    <source>
        <dbReference type="SAM" id="MobiDB-lite"/>
    </source>
</evidence>
<dbReference type="AlphaFoldDB" id="A0A0D9SCH0"/>
<feature type="region of interest" description="Disordered" evidence="1">
    <location>
        <begin position="56"/>
        <end position="114"/>
    </location>
</feature>
<dbReference type="RefSeq" id="XP_008011548.1">
    <property type="nucleotide sequence ID" value="XM_008013357.3"/>
</dbReference>
<dbReference type="GO" id="GO:0005634">
    <property type="term" value="C:nucleus"/>
    <property type="evidence" value="ECO:0007669"/>
    <property type="project" value="TreeGrafter"/>
</dbReference>
<dbReference type="Ensembl" id="ENSCSAT00000019137.1">
    <property type="protein sequence ID" value="ENSCSAP00000018559.1"/>
    <property type="gene ID" value="ENSCSAG00000019047.1"/>
</dbReference>
<dbReference type="OrthoDB" id="9797797at2759"/>
<evidence type="ECO:0000313" key="3">
    <source>
        <dbReference type="Proteomes" id="UP000029965"/>
    </source>
</evidence>
<dbReference type="GO" id="GO:0008584">
    <property type="term" value="P:male gonad development"/>
    <property type="evidence" value="ECO:0007669"/>
    <property type="project" value="TreeGrafter"/>
</dbReference>
<dbReference type="GO" id="GO:0010526">
    <property type="term" value="P:transposable element silencing"/>
    <property type="evidence" value="ECO:0007669"/>
    <property type="project" value="Ensembl"/>
</dbReference>
<dbReference type="Proteomes" id="UP000029965">
    <property type="component" value="Chromosome 16"/>
</dbReference>
<dbReference type="GeneTree" id="ENSGT00390000014279"/>
<dbReference type="OMA" id="GLLTCSH"/>
<gene>
    <name evidence="2" type="primary">TEX19</name>
</gene>
<accession>A0A0D9SCH0</accession>
<dbReference type="EMBL" id="AQIB01145149">
    <property type="status" value="NOT_ANNOTATED_CDS"/>
    <property type="molecule type" value="Genomic_DNA"/>
</dbReference>